<evidence type="ECO:0000256" key="3">
    <source>
        <dbReference type="ARBA" id="ARBA00022989"/>
    </source>
</evidence>
<proteinExistence type="predicted"/>
<keyword evidence="4 5" id="KW-0472">Membrane</keyword>
<dbReference type="GO" id="GO:0005886">
    <property type="term" value="C:plasma membrane"/>
    <property type="evidence" value="ECO:0007669"/>
    <property type="project" value="UniProtKB-ARBA"/>
</dbReference>
<evidence type="ECO:0000313" key="7">
    <source>
        <dbReference type="Proteomes" id="UP000886721"/>
    </source>
</evidence>
<evidence type="ECO:0000256" key="1">
    <source>
        <dbReference type="ARBA" id="ARBA00004141"/>
    </source>
</evidence>
<dbReference type="InterPro" id="IPR003339">
    <property type="entry name" value="ABC/ECF_trnsptr_transmembrane"/>
</dbReference>
<accession>A0A9D2B8W6</accession>
<protein>
    <submittedName>
        <fullName evidence="6">Energy-coupling factor transporter transmembrane protein EcfT</fullName>
    </submittedName>
</protein>
<reference evidence="6" key="1">
    <citation type="journal article" date="2021" name="PeerJ">
        <title>Extensive microbial diversity within the chicken gut microbiome revealed by metagenomics and culture.</title>
        <authorList>
            <person name="Gilroy R."/>
            <person name="Ravi A."/>
            <person name="Getino M."/>
            <person name="Pursley I."/>
            <person name="Horton D.L."/>
            <person name="Alikhan N.F."/>
            <person name="Baker D."/>
            <person name="Gharbi K."/>
            <person name="Hall N."/>
            <person name="Watson M."/>
            <person name="Adriaenssens E.M."/>
            <person name="Foster-Nyarko E."/>
            <person name="Jarju S."/>
            <person name="Secka A."/>
            <person name="Antonio M."/>
            <person name="Oren A."/>
            <person name="Chaudhuri R.R."/>
            <person name="La Ragione R."/>
            <person name="Hildebrand F."/>
            <person name="Pallen M.J."/>
        </authorList>
    </citation>
    <scope>NUCLEOTIDE SEQUENCE</scope>
    <source>
        <strain evidence="6">CHK191-13928</strain>
    </source>
</reference>
<dbReference type="EMBL" id="DXEM01000014">
    <property type="protein sequence ID" value="HIX67376.1"/>
    <property type="molecule type" value="Genomic_DNA"/>
</dbReference>
<evidence type="ECO:0000256" key="2">
    <source>
        <dbReference type="ARBA" id="ARBA00022692"/>
    </source>
</evidence>
<sequence length="280" mass="32074">MKFVLSRMHPLACLTYLTAVLIMIALSRHPWILGTQLICLLGIDLFYGRKVRTLFLAAGMILAAAICNGWFVQRGMTVLFTAAGRQISLEALLYGANAGILLVNVCLLFSLLNRCFHKEHWVYLFGTVFPHLGVVFSMALGLIPKYRRQAEDMMHARKNLCEESAIRRVLTVTSMELTWVFESSMDQLDSMNARGYGVGSRSHFHLFHFGRKDGIYLTIVLLLFGVNLYGYWKFYSDFYFYPVIQWSGLETIDMLFIAAAGLQILFPAFFYFMENFDPMK</sequence>
<organism evidence="6 7">
    <name type="scientific">Candidatus Anaerostipes excrementavium</name>
    <dbReference type="NCBI Taxonomy" id="2838463"/>
    <lineage>
        <taxon>Bacteria</taxon>
        <taxon>Bacillati</taxon>
        <taxon>Bacillota</taxon>
        <taxon>Clostridia</taxon>
        <taxon>Lachnospirales</taxon>
        <taxon>Lachnospiraceae</taxon>
        <taxon>Anaerostipes</taxon>
    </lineage>
</organism>
<feature type="transmembrane region" description="Helical" evidence="5">
    <location>
        <begin position="91"/>
        <end position="111"/>
    </location>
</feature>
<comment type="subcellular location">
    <subcellularLocation>
        <location evidence="1">Membrane</location>
        <topology evidence="1">Multi-pass membrane protein</topology>
    </subcellularLocation>
</comment>
<feature type="transmembrane region" description="Helical" evidence="5">
    <location>
        <begin position="214"/>
        <end position="232"/>
    </location>
</feature>
<comment type="caution">
    <text evidence="6">The sequence shown here is derived from an EMBL/GenBank/DDBJ whole genome shotgun (WGS) entry which is preliminary data.</text>
</comment>
<feature type="transmembrane region" description="Helical" evidence="5">
    <location>
        <begin position="123"/>
        <end position="143"/>
    </location>
</feature>
<evidence type="ECO:0000256" key="4">
    <source>
        <dbReference type="ARBA" id="ARBA00023136"/>
    </source>
</evidence>
<dbReference type="Proteomes" id="UP000886721">
    <property type="component" value="Unassembled WGS sequence"/>
</dbReference>
<feature type="transmembrane region" description="Helical" evidence="5">
    <location>
        <begin position="252"/>
        <end position="272"/>
    </location>
</feature>
<dbReference type="AlphaFoldDB" id="A0A9D2B8W6"/>
<dbReference type="CDD" id="cd16914">
    <property type="entry name" value="EcfT"/>
    <property type="match status" value="1"/>
</dbReference>
<evidence type="ECO:0000256" key="5">
    <source>
        <dbReference type="SAM" id="Phobius"/>
    </source>
</evidence>
<evidence type="ECO:0000313" key="6">
    <source>
        <dbReference type="EMBL" id="HIX67376.1"/>
    </source>
</evidence>
<gene>
    <name evidence="6" type="ORF">H9735_04510</name>
</gene>
<keyword evidence="3 5" id="KW-1133">Transmembrane helix</keyword>
<keyword evidence="2 5" id="KW-0812">Transmembrane</keyword>
<reference evidence="6" key="2">
    <citation type="submission" date="2021-04" db="EMBL/GenBank/DDBJ databases">
        <authorList>
            <person name="Gilroy R."/>
        </authorList>
    </citation>
    <scope>NUCLEOTIDE SEQUENCE</scope>
    <source>
        <strain evidence="6">CHK191-13928</strain>
    </source>
</reference>
<name>A0A9D2B8W6_9FIRM</name>
<feature type="transmembrane region" description="Helical" evidence="5">
    <location>
        <begin position="51"/>
        <end position="71"/>
    </location>
</feature>